<name>A0A518AU05_9BACT</name>
<dbReference type="Proteomes" id="UP000315750">
    <property type="component" value="Chromosome"/>
</dbReference>
<evidence type="ECO:0000259" key="1">
    <source>
        <dbReference type="Pfam" id="PF05685"/>
    </source>
</evidence>
<dbReference type="CDD" id="cd06260">
    <property type="entry name" value="DUF820-like"/>
    <property type="match status" value="1"/>
</dbReference>
<dbReference type="PANTHER" id="PTHR34107">
    <property type="entry name" value="SLL0198 PROTEIN-RELATED"/>
    <property type="match status" value="1"/>
</dbReference>
<sequence>MSLAQFRNWAESEAYPKQGKVVYYRGELFFDMSPERIDSHSALKQTLNLVIGGLVQQRDLGRYYPDGAGIQNEAAAVANEPDAFFAKWATIKSGKLAAPPEKQGKHTALVGAPDWVCEIVSDSSEEKDLEILRRAYHAAGIPEYWILDARNEEIRFLLLTWTENEYAMVESVDNWYRSSVFDIDFQLTRQIDQVGWWQYELKYR</sequence>
<dbReference type="Gene3D" id="3.90.1570.10">
    <property type="entry name" value="tt1808, chain A"/>
    <property type="match status" value="1"/>
</dbReference>
<dbReference type="AlphaFoldDB" id="A0A518AU05"/>
<evidence type="ECO:0000313" key="2">
    <source>
        <dbReference type="EMBL" id="QDU58210.1"/>
    </source>
</evidence>
<dbReference type="SUPFAM" id="SSF52980">
    <property type="entry name" value="Restriction endonuclease-like"/>
    <property type="match status" value="1"/>
</dbReference>
<evidence type="ECO:0000313" key="3">
    <source>
        <dbReference type="Proteomes" id="UP000315750"/>
    </source>
</evidence>
<proteinExistence type="predicted"/>
<feature type="domain" description="Putative restriction endonuclease" evidence="1">
    <location>
        <begin position="9"/>
        <end position="188"/>
    </location>
</feature>
<organism evidence="2 3">
    <name type="scientific">Aeoliella mucimassa</name>
    <dbReference type="NCBI Taxonomy" id="2527972"/>
    <lineage>
        <taxon>Bacteria</taxon>
        <taxon>Pseudomonadati</taxon>
        <taxon>Planctomycetota</taxon>
        <taxon>Planctomycetia</taxon>
        <taxon>Pirellulales</taxon>
        <taxon>Lacipirellulaceae</taxon>
        <taxon>Aeoliella</taxon>
    </lineage>
</organism>
<accession>A0A518AU05</accession>
<dbReference type="EMBL" id="CP036278">
    <property type="protein sequence ID" value="QDU58210.1"/>
    <property type="molecule type" value="Genomic_DNA"/>
</dbReference>
<gene>
    <name evidence="2" type="ORF">Pan181_44430</name>
</gene>
<keyword evidence="3" id="KW-1185">Reference proteome</keyword>
<dbReference type="Pfam" id="PF05685">
    <property type="entry name" value="Uma2"/>
    <property type="match status" value="1"/>
</dbReference>
<dbReference type="KEGG" id="amuc:Pan181_44430"/>
<protein>
    <recommendedName>
        <fullName evidence="1">Putative restriction endonuclease domain-containing protein</fullName>
    </recommendedName>
</protein>
<dbReference type="InterPro" id="IPR011335">
    <property type="entry name" value="Restrct_endonuc-II-like"/>
</dbReference>
<reference evidence="2 3" key="1">
    <citation type="submission" date="2019-02" db="EMBL/GenBank/DDBJ databases">
        <title>Deep-cultivation of Planctomycetes and their phenomic and genomic characterization uncovers novel biology.</title>
        <authorList>
            <person name="Wiegand S."/>
            <person name="Jogler M."/>
            <person name="Boedeker C."/>
            <person name="Pinto D."/>
            <person name="Vollmers J."/>
            <person name="Rivas-Marin E."/>
            <person name="Kohn T."/>
            <person name="Peeters S.H."/>
            <person name="Heuer A."/>
            <person name="Rast P."/>
            <person name="Oberbeckmann S."/>
            <person name="Bunk B."/>
            <person name="Jeske O."/>
            <person name="Meyerdierks A."/>
            <person name="Storesund J.E."/>
            <person name="Kallscheuer N."/>
            <person name="Luecker S."/>
            <person name="Lage O.M."/>
            <person name="Pohl T."/>
            <person name="Merkel B.J."/>
            <person name="Hornburger P."/>
            <person name="Mueller R.-W."/>
            <person name="Bruemmer F."/>
            <person name="Labrenz M."/>
            <person name="Spormann A.M."/>
            <person name="Op den Camp H."/>
            <person name="Overmann J."/>
            <person name="Amann R."/>
            <person name="Jetten M.S.M."/>
            <person name="Mascher T."/>
            <person name="Medema M.H."/>
            <person name="Devos D.P."/>
            <person name="Kaster A.-K."/>
            <person name="Ovreas L."/>
            <person name="Rohde M."/>
            <person name="Galperin M.Y."/>
            <person name="Jogler C."/>
        </authorList>
    </citation>
    <scope>NUCLEOTIDE SEQUENCE [LARGE SCALE GENOMIC DNA]</scope>
    <source>
        <strain evidence="2 3">Pan181</strain>
    </source>
</reference>
<dbReference type="InterPro" id="IPR008538">
    <property type="entry name" value="Uma2"/>
</dbReference>
<dbReference type="InterPro" id="IPR012296">
    <property type="entry name" value="Nuclease_put_TT1808"/>
</dbReference>
<dbReference type="PANTHER" id="PTHR34107:SF4">
    <property type="entry name" value="SLL1222 PROTEIN"/>
    <property type="match status" value="1"/>
</dbReference>